<evidence type="ECO:0008006" key="4">
    <source>
        <dbReference type="Google" id="ProtNLM"/>
    </source>
</evidence>
<protein>
    <recommendedName>
        <fullName evidence="4">Peptidase inhibitor family I36</fullName>
    </recommendedName>
</protein>
<dbReference type="Proteomes" id="UP000001685">
    <property type="component" value="Chromosome"/>
</dbReference>
<dbReference type="HOGENOM" id="CLU_163418_0_0_11"/>
<dbReference type="EMBL" id="AP009493">
    <property type="protein sequence ID" value="BAG20223.1"/>
    <property type="molecule type" value="Genomic_DNA"/>
</dbReference>
<feature type="chain" id="PRO_5002769545" description="Peptidase inhibitor family I36" evidence="1">
    <location>
        <begin position="35"/>
        <end position="128"/>
    </location>
</feature>
<proteinExistence type="predicted"/>
<evidence type="ECO:0000313" key="3">
    <source>
        <dbReference type="Proteomes" id="UP000001685"/>
    </source>
</evidence>
<keyword evidence="1" id="KW-0732">Signal</keyword>
<evidence type="ECO:0000256" key="1">
    <source>
        <dbReference type="SAM" id="SignalP"/>
    </source>
</evidence>
<gene>
    <name evidence="2" type="ordered locus">SGR_3394</name>
</gene>
<name>B1VMB3_STRGG</name>
<dbReference type="KEGG" id="sgr:SGR_3394"/>
<dbReference type="eggNOG" id="ENOG502ZF7R">
    <property type="taxonomic scope" value="Bacteria"/>
</dbReference>
<sequence>MRMRQIRSTITRTAVAATALATGAVLTWGGTATAVEAAATIHGCPSGAVCLYPDASWNGDRPSHAFYSYGTHRIYDQIGMKRWFNNQTGGAKAYRCTGSNGTGCGGNQAAGTYYDYDFTPINSVKLAP</sequence>
<accession>B1VMB3</accession>
<evidence type="ECO:0000313" key="2">
    <source>
        <dbReference type="EMBL" id="BAG20223.1"/>
    </source>
</evidence>
<organism evidence="2 3">
    <name type="scientific">Streptomyces griseus subsp. griseus (strain JCM 4626 / CBS 651.72 / NBRC 13350 / KCC S-0626 / ISP 5235)</name>
    <dbReference type="NCBI Taxonomy" id="455632"/>
    <lineage>
        <taxon>Bacteria</taxon>
        <taxon>Bacillati</taxon>
        <taxon>Actinomycetota</taxon>
        <taxon>Actinomycetes</taxon>
        <taxon>Kitasatosporales</taxon>
        <taxon>Streptomycetaceae</taxon>
        <taxon>Streptomyces</taxon>
    </lineage>
</organism>
<reference evidence="3" key="1">
    <citation type="journal article" date="2008" name="J. Bacteriol.">
        <title>Genome sequence of the streptomycin-producing microorganism Streptomyces griseus IFO 13350.</title>
        <authorList>
            <person name="Ohnishi Y."/>
            <person name="Ishikawa J."/>
            <person name="Hara H."/>
            <person name="Suzuki H."/>
            <person name="Ikenoya M."/>
            <person name="Ikeda H."/>
            <person name="Yamashita A."/>
            <person name="Hattori M."/>
            <person name="Horinouchi S."/>
        </authorList>
    </citation>
    <scope>NUCLEOTIDE SEQUENCE [LARGE SCALE GENOMIC DNA]</scope>
    <source>
        <strain evidence="3">JCM 4626 / NBRC 13350</strain>
    </source>
</reference>
<dbReference type="AlphaFoldDB" id="B1VMB3"/>
<feature type="signal peptide" evidence="1">
    <location>
        <begin position="1"/>
        <end position="34"/>
    </location>
</feature>